<dbReference type="Gene3D" id="3.40.50.1700">
    <property type="entry name" value="Glycoside hydrolase family 3 C-terminal domain"/>
    <property type="match status" value="2"/>
</dbReference>
<dbReference type="InterPro" id="IPR044993">
    <property type="entry name" value="BXL"/>
</dbReference>
<dbReference type="PANTHER" id="PTHR42721">
    <property type="entry name" value="SUGAR HYDROLASE-RELATED"/>
    <property type="match status" value="1"/>
</dbReference>
<dbReference type="Pfam" id="PF00933">
    <property type="entry name" value="Glyco_hydro_3"/>
    <property type="match status" value="1"/>
</dbReference>
<evidence type="ECO:0000256" key="1">
    <source>
        <dbReference type="ARBA" id="ARBA00005336"/>
    </source>
</evidence>
<dbReference type="GO" id="GO:0031222">
    <property type="term" value="P:arabinan catabolic process"/>
    <property type="evidence" value="ECO:0007669"/>
    <property type="project" value="TreeGrafter"/>
</dbReference>
<dbReference type="EMBL" id="CBXV010000004">
    <property type="protein sequence ID" value="CDM65133.1"/>
    <property type="molecule type" value="Genomic_DNA"/>
</dbReference>
<dbReference type="Gene3D" id="3.20.20.300">
    <property type="entry name" value="Glycoside hydrolase, family 3, N-terminal domain"/>
    <property type="match status" value="1"/>
</dbReference>
<accession>A0A0B6WV21</accession>
<keyword evidence="3 6" id="KW-0378">Hydrolase</keyword>
<comment type="similarity">
    <text evidence="1">Belongs to the glycosyl hydrolase 3 family.</text>
</comment>
<keyword evidence="6" id="KW-0326">Glycosidase</keyword>
<dbReference type="SUPFAM" id="SSF51445">
    <property type="entry name" value="(Trans)glycosidases"/>
    <property type="match status" value="1"/>
</dbReference>
<dbReference type="InterPro" id="IPR026891">
    <property type="entry name" value="Fn3-like"/>
</dbReference>
<dbReference type="GO" id="GO:0045493">
    <property type="term" value="P:xylan catabolic process"/>
    <property type="evidence" value="ECO:0007669"/>
    <property type="project" value="InterPro"/>
</dbReference>
<dbReference type="InterPro" id="IPR037524">
    <property type="entry name" value="PA14/GLEYA"/>
</dbReference>
<evidence type="ECO:0000313" key="7">
    <source>
        <dbReference type="Proteomes" id="UP000031518"/>
    </source>
</evidence>
<dbReference type="InterPro" id="IPR017853">
    <property type="entry name" value="GH"/>
</dbReference>
<dbReference type="SMART" id="SM01217">
    <property type="entry name" value="Fn3_like"/>
    <property type="match status" value="1"/>
</dbReference>
<dbReference type="AlphaFoldDB" id="A0A0B6WV21"/>
<dbReference type="Gene3D" id="2.60.40.10">
    <property type="entry name" value="Immunoglobulins"/>
    <property type="match status" value="1"/>
</dbReference>
<dbReference type="Proteomes" id="UP000031518">
    <property type="component" value="Unassembled WGS sequence"/>
</dbReference>
<dbReference type="SUPFAM" id="SSF52279">
    <property type="entry name" value="Beta-D-glucan exohydrolase, C-terminal domain"/>
    <property type="match status" value="1"/>
</dbReference>
<dbReference type="PROSITE" id="PS51820">
    <property type="entry name" value="PA14"/>
    <property type="match status" value="1"/>
</dbReference>
<dbReference type="Pfam" id="PF14310">
    <property type="entry name" value="Fn3-like"/>
    <property type="match status" value="1"/>
</dbReference>
<dbReference type="STRING" id="454194.PYK22_01131"/>
<evidence type="ECO:0000256" key="3">
    <source>
        <dbReference type="ARBA" id="ARBA00022801"/>
    </source>
</evidence>
<evidence type="ECO:0000259" key="5">
    <source>
        <dbReference type="PROSITE" id="PS51820"/>
    </source>
</evidence>
<dbReference type="GO" id="GO:0008422">
    <property type="term" value="F:beta-glucosidase activity"/>
    <property type="evidence" value="ECO:0007669"/>
    <property type="project" value="UniProtKB-EC"/>
</dbReference>
<gene>
    <name evidence="6" type="ORF">PYK22_01131</name>
</gene>
<dbReference type="InterPro" id="IPR002772">
    <property type="entry name" value="Glyco_hydro_3_C"/>
</dbReference>
<feature type="chain" id="PRO_5002109908" evidence="4">
    <location>
        <begin position="24"/>
        <end position="884"/>
    </location>
</feature>
<dbReference type="SUPFAM" id="SSF56988">
    <property type="entry name" value="Anthrax protective antigen"/>
    <property type="match status" value="1"/>
</dbReference>
<organism evidence="6 7">
    <name type="scientific">Pyrinomonas methylaliphatogenes</name>
    <dbReference type="NCBI Taxonomy" id="454194"/>
    <lineage>
        <taxon>Bacteria</taxon>
        <taxon>Pseudomonadati</taxon>
        <taxon>Acidobacteriota</taxon>
        <taxon>Blastocatellia</taxon>
        <taxon>Blastocatellales</taxon>
        <taxon>Pyrinomonadaceae</taxon>
        <taxon>Pyrinomonas</taxon>
    </lineage>
</organism>
<dbReference type="FunFam" id="2.60.40.10:FF:000495">
    <property type="entry name" value="Periplasmic beta-glucosidase"/>
    <property type="match status" value="1"/>
</dbReference>
<name>A0A0B6WV21_9BACT</name>
<feature type="domain" description="PA14" evidence="5">
    <location>
        <begin position="456"/>
        <end position="597"/>
    </location>
</feature>
<dbReference type="EC" id="3.2.1.21" evidence="6"/>
<keyword evidence="7" id="KW-1185">Reference proteome</keyword>
<dbReference type="SMART" id="SM00758">
    <property type="entry name" value="PA14"/>
    <property type="match status" value="1"/>
</dbReference>
<reference evidence="6 7" key="1">
    <citation type="submission" date="2013-12" db="EMBL/GenBank/DDBJ databases">
        <authorList>
            <person name="Stott M."/>
        </authorList>
    </citation>
    <scope>NUCLEOTIDE SEQUENCE [LARGE SCALE GENOMIC DNA]</scope>
    <source>
        <strain evidence="6 7">K22</strain>
    </source>
</reference>
<dbReference type="OrthoDB" id="9805821at2"/>
<dbReference type="RefSeq" id="WP_083437635.1">
    <property type="nucleotide sequence ID" value="NZ_CBXV010000004.1"/>
</dbReference>
<evidence type="ECO:0000256" key="2">
    <source>
        <dbReference type="ARBA" id="ARBA00022729"/>
    </source>
</evidence>
<dbReference type="Pfam" id="PF07691">
    <property type="entry name" value="PA14"/>
    <property type="match status" value="1"/>
</dbReference>
<reference evidence="6 7" key="2">
    <citation type="submission" date="2015-01" db="EMBL/GenBank/DDBJ databases">
        <title>Complete genome sequence of Pyrinomonas methylaliphatogenes type strain K22T.</title>
        <authorList>
            <person name="Lee K.C.Y."/>
            <person name="Power J.F."/>
            <person name="Dunfield P.F."/>
            <person name="Morgan X.C."/>
            <person name="Huttenhower C."/>
            <person name="Stott M.B."/>
        </authorList>
    </citation>
    <scope>NUCLEOTIDE SEQUENCE [LARGE SCALE GENOMIC DNA]</scope>
    <source>
        <strain evidence="6 7">K22</strain>
    </source>
</reference>
<dbReference type="InterPro" id="IPR001764">
    <property type="entry name" value="Glyco_hydro_3_N"/>
</dbReference>
<protein>
    <submittedName>
        <fullName evidence="6">Beta-glucosidase-like glycosyl hydrolase</fullName>
        <ecNumber evidence="6">3.2.1.21</ecNumber>
    </submittedName>
</protein>
<dbReference type="InterPro" id="IPR013783">
    <property type="entry name" value="Ig-like_fold"/>
</dbReference>
<dbReference type="InterPro" id="IPR036881">
    <property type="entry name" value="Glyco_hydro_3_C_sf"/>
</dbReference>
<sequence length="884" mass="97745" precursor="true">MKHQRPIAFALCLALFWSSVAAAGQTPLPPYKDPSLPVEKRVEDLVARMTLEEKVSQMVNAAAPIERLGIPAYDWWNEALHGVARAGYATVFPQAIGLAATWNDDLIHRVADVIATEARAKHHEFVRRGERGRYQGLTFWSPNINIFRDPRWGRGQETYGEDPYLTGRLAVAFIRGLQGDDPRYFKVVATAKHYAVHSGPEPERHSFNAMASERDLRETYLPAFRASVVEGKVAGVMCAYNRTNGEPCCANRRLLTDILRGEWGFTGHVVSDCGAIEDIYRRHRFARSEAEAAALAVKAGTDLSCGNEYKSLVQAVREGLISEQEIDAALKRLLTIRFRLGMFDPPEMVPYARIPFSENDSPAHRQLALEAARQSIVLLKNEAGALPLRKDLRTIAVIGPNADAPEVLLGNYNGQPSKSVTPLAGIRAKVSPRTRVIYELGSTLTGEPVAPVPASALPGGLKAEYFNNKDLQGQPALVRTDEQVNFNWDRGRPAPQVNDDGFSVRWTGRFVPPESGPYRIGAIADDGVRVYLDGKLLIDEWTPSPNNQPRTLLKDVQLEAGRAYDVRIEYFDQTRAAVARFVWSFPRFKERLIEDAVRAARQADAVILVLGISPTLEGEEMQVNVEGFRGGDRTDIALPRAQEDLLRAVQAVGKPTIVVLLSGSALAVNWASEHSQAILEAWYPGEEGGTAIADVLFGDYNPAGRLPVTFYKSVGQLPPFEDYRMEGRTYRYFRGEPLYPFGFGLSYARFRYSNLRLSAEKIRAGESLTVSVDVENVGQRAGDEVVQLYITDLEATVPVPIRSLAGFKRISLAPGERRTVQFTLAPRQMSLIDDRGRRIIEPGAFLISVGGKQPGFTGRADAATTGVVTGRFTVFGEKLELPEK</sequence>
<dbReference type="GO" id="GO:0009044">
    <property type="term" value="F:xylan 1,4-beta-xylosidase activity"/>
    <property type="evidence" value="ECO:0007669"/>
    <property type="project" value="InterPro"/>
</dbReference>
<dbReference type="InterPro" id="IPR011658">
    <property type="entry name" value="PA14_dom"/>
</dbReference>
<dbReference type="Pfam" id="PF01915">
    <property type="entry name" value="Glyco_hydro_3_C"/>
    <property type="match status" value="1"/>
</dbReference>
<evidence type="ECO:0000313" key="6">
    <source>
        <dbReference type="EMBL" id="CDM65133.1"/>
    </source>
</evidence>
<dbReference type="PANTHER" id="PTHR42721:SF3">
    <property type="entry name" value="BETA-D-XYLOSIDASE 5-RELATED"/>
    <property type="match status" value="1"/>
</dbReference>
<dbReference type="GO" id="GO:0046556">
    <property type="term" value="F:alpha-L-arabinofuranosidase activity"/>
    <property type="evidence" value="ECO:0007669"/>
    <property type="project" value="TreeGrafter"/>
</dbReference>
<proteinExistence type="inferred from homology"/>
<feature type="signal peptide" evidence="4">
    <location>
        <begin position="1"/>
        <end position="23"/>
    </location>
</feature>
<evidence type="ECO:0000256" key="4">
    <source>
        <dbReference type="SAM" id="SignalP"/>
    </source>
</evidence>
<keyword evidence="2 4" id="KW-0732">Signal</keyword>
<dbReference type="PRINTS" id="PR00133">
    <property type="entry name" value="GLHYDRLASE3"/>
</dbReference>
<dbReference type="InterPro" id="IPR036962">
    <property type="entry name" value="Glyco_hydro_3_N_sf"/>
</dbReference>